<dbReference type="GO" id="GO:0016712">
    <property type="term" value="F:oxidoreductase activity, acting on paired donors, with incorporation or reduction of molecular oxygen, reduced flavin or flavoprotein as one donor, and incorporation of one atom of oxygen"/>
    <property type="evidence" value="ECO:0007669"/>
    <property type="project" value="TreeGrafter"/>
</dbReference>
<dbReference type="PANTHER" id="PTHR24300">
    <property type="entry name" value="CYTOCHROME P450 508A4-RELATED"/>
    <property type="match status" value="1"/>
</dbReference>
<dbReference type="Pfam" id="PF00067">
    <property type="entry name" value="p450"/>
    <property type="match status" value="1"/>
</dbReference>
<evidence type="ECO:0000313" key="6">
    <source>
        <dbReference type="Proteomes" id="UP001328107"/>
    </source>
</evidence>
<dbReference type="GO" id="GO:0005737">
    <property type="term" value="C:cytoplasm"/>
    <property type="evidence" value="ECO:0007669"/>
    <property type="project" value="TreeGrafter"/>
</dbReference>
<dbReference type="InterPro" id="IPR036396">
    <property type="entry name" value="Cyt_P450_sf"/>
</dbReference>
<evidence type="ECO:0000313" key="5">
    <source>
        <dbReference type="EMBL" id="GMR52876.1"/>
    </source>
</evidence>
<comment type="caution">
    <text evidence="5">The sequence shown here is derived from an EMBL/GenBank/DDBJ whole genome shotgun (WGS) entry which is preliminary data.</text>
</comment>
<evidence type="ECO:0008006" key="7">
    <source>
        <dbReference type="Google" id="ProtNLM"/>
    </source>
</evidence>
<name>A0AAN5I733_9BILA</name>
<reference evidence="6" key="1">
    <citation type="submission" date="2022-10" db="EMBL/GenBank/DDBJ databases">
        <title>Genome assembly of Pristionchus species.</title>
        <authorList>
            <person name="Yoshida K."/>
            <person name="Sommer R.J."/>
        </authorList>
    </citation>
    <scope>NUCLEOTIDE SEQUENCE [LARGE SCALE GENOMIC DNA]</scope>
    <source>
        <strain evidence="6">RS5460</strain>
    </source>
</reference>
<dbReference type="SUPFAM" id="SSF48264">
    <property type="entry name" value="Cytochrome P450"/>
    <property type="match status" value="1"/>
</dbReference>
<dbReference type="PANTHER" id="PTHR24300:SF338">
    <property type="entry name" value="CYTOCHROME P450 CYP36A1-RELATED"/>
    <property type="match status" value="1"/>
</dbReference>
<sequence length="430" mass="49439">MFLVAFILIAAIVYYFFINRILGLPPGPPPLPLIGNMLSFRWELDDVLLSWKARYGRIFTVWLPLPMVVIGDHKVLQEHVVKNGNNFIDRKNPEQLLDLWFGGLYGLAFQDNSMVKEQRKFALKTFHEIGFNSASVEDTVHNYAVEVANRWKRSGGEAVDITVNIEKAVGNVIWNLTFGIDLDFDNELLPKYRQIQRDFILLMAGPLMMFIELFPFLRKFDFLFGHHIKQLKDLFDENNQIVDDAIKITESNFCADSHPRSYVEAFIREMKKIKEAGKPMGNFHYQQMLASAVNLWGAGFETTVGILRLCIIELINHPDAQRKVQEEIDSVIGERTSQDTEIEGMIIKTTDCCSLLLENAGHPIASGTTILPQFSMVHFDPNEFERPYHFCPERHIDDQGQFIKVPSTVEFSYGFTRALTDFNVRIQPRN</sequence>
<evidence type="ECO:0000256" key="1">
    <source>
        <dbReference type="ARBA" id="ARBA00010617"/>
    </source>
</evidence>
<dbReference type="GO" id="GO:0006805">
    <property type="term" value="P:xenobiotic metabolic process"/>
    <property type="evidence" value="ECO:0007669"/>
    <property type="project" value="TreeGrafter"/>
</dbReference>
<dbReference type="PRINTS" id="PR00463">
    <property type="entry name" value="EP450I"/>
</dbReference>
<comment type="similarity">
    <text evidence="1">Belongs to the cytochrome P450 family.</text>
</comment>
<proteinExistence type="inferred from homology"/>
<dbReference type="GO" id="GO:0020037">
    <property type="term" value="F:heme binding"/>
    <property type="evidence" value="ECO:0007669"/>
    <property type="project" value="InterPro"/>
</dbReference>
<accession>A0AAN5I733</accession>
<dbReference type="InterPro" id="IPR002401">
    <property type="entry name" value="Cyt_P450_E_grp-I"/>
</dbReference>
<keyword evidence="4" id="KW-0560">Oxidoreductase</keyword>
<keyword evidence="3" id="KW-0408">Iron</keyword>
<protein>
    <recommendedName>
        <fullName evidence="7">Cytochrome P450</fullName>
    </recommendedName>
</protein>
<keyword evidence="4" id="KW-0503">Monooxygenase</keyword>
<dbReference type="InterPro" id="IPR050182">
    <property type="entry name" value="Cytochrome_P450_fam2"/>
</dbReference>
<evidence type="ECO:0000256" key="4">
    <source>
        <dbReference type="ARBA" id="ARBA00023033"/>
    </source>
</evidence>
<dbReference type="Gene3D" id="1.10.630.10">
    <property type="entry name" value="Cytochrome P450"/>
    <property type="match status" value="1"/>
</dbReference>
<evidence type="ECO:0000256" key="3">
    <source>
        <dbReference type="ARBA" id="ARBA00023004"/>
    </source>
</evidence>
<dbReference type="InterPro" id="IPR001128">
    <property type="entry name" value="Cyt_P450"/>
</dbReference>
<keyword evidence="6" id="KW-1185">Reference proteome</keyword>
<keyword evidence="2" id="KW-0479">Metal-binding</keyword>
<dbReference type="GO" id="GO:0005506">
    <property type="term" value="F:iron ion binding"/>
    <property type="evidence" value="ECO:0007669"/>
    <property type="project" value="InterPro"/>
</dbReference>
<organism evidence="5 6">
    <name type="scientific">Pristionchus mayeri</name>
    <dbReference type="NCBI Taxonomy" id="1317129"/>
    <lineage>
        <taxon>Eukaryota</taxon>
        <taxon>Metazoa</taxon>
        <taxon>Ecdysozoa</taxon>
        <taxon>Nematoda</taxon>
        <taxon>Chromadorea</taxon>
        <taxon>Rhabditida</taxon>
        <taxon>Rhabditina</taxon>
        <taxon>Diplogasteromorpha</taxon>
        <taxon>Diplogasteroidea</taxon>
        <taxon>Neodiplogasteridae</taxon>
        <taxon>Pristionchus</taxon>
    </lineage>
</organism>
<dbReference type="Proteomes" id="UP001328107">
    <property type="component" value="Unassembled WGS sequence"/>
</dbReference>
<gene>
    <name evidence="5" type="ORF">PMAYCL1PPCAC_23071</name>
</gene>
<dbReference type="AlphaFoldDB" id="A0AAN5I733"/>
<dbReference type="GO" id="GO:0006082">
    <property type="term" value="P:organic acid metabolic process"/>
    <property type="evidence" value="ECO:0007669"/>
    <property type="project" value="TreeGrafter"/>
</dbReference>
<dbReference type="EMBL" id="BTRK01000005">
    <property type="protein sequence ID" value="GMR52876.1"/>
    <property type="molecule type" value="Genomic_DNA"/>
</dbReference>
<evidence type="ECO:0000256" key="2">
    <source>
        <dbReference type="ARBA" id="ARBA00022723"/>
    </source>
</evidence>